<dbReference type="PANTHER" id="PTHR21047:SF2">
    <property type="entry name" value="THYMIDINE DIPHOSPHO-4-KETO-RHAMNOSE 3,5-EPIMERASE"/>
    <property type="match status" value="1"/>
</dbReference>
<protein>
    <recommendedName>
        <fullName evidence="4 5">dTDP-4-dehydrorhamnose 3,5-epimerase</fullName>
        <ecNumber evidence="3 5">5.1.3.13</ecNumber>
    </recommendedName>
    <alternativeName>
        <fullName evidence="5">Thymidine diphospho-4-keto-rhamnose 3,5-epimerase</fullName>
    </alternativeName>
</protein>
<dbReference type="GO" id="GO:0008830">
    <property type="term" value="F:dTDP-4-dehydrorhamnose 3,5-epimerase activity"/>
    <property type="evidence" value="ECO:0007669"/>
    <property type="project" value="UniProtKB-EC"/>
</dbReference>
<dbReference type="EC" id="5.1.3.13" evidence="3 5"/>
<dbReference type="InterPro" id="IPR014710">
    <property type="entry name" value="RmlC-like_jellyroll"/>
</dbReference>
<dbReference type="Gene3D" id="2.60.120.10">
    <property type="entry name" value="Jelly Rolls"/>
    <property type="match status" value="1"/>
</dbReference>
<dbReference type="PANTHER" id="PTHR21047">
    <property type="entry name" value="DTDP-6-DEOXY-D-GLUCOSE-3,5 EPIMERASE"/>
    <property type="match status" value="1"/>
</dbReference>
<evidence type="ECO:0000256" key="1">
    <source>
        <dbReference type="ARBA" id="ARBA00001298"/>
    </source>
</evidence>
<keyword evidence="5 6" id="KW-0413">Isomerase</keyword>
<evidence type="ECO:0000313" key="7">
    <source>
        <dbReference type="Proteomes" id="UP001595444"/>
    </source>
</evidence>
<gene>
    <name evidence="6" type="primary">rfbC</name>
    <name evidence="6" type="ORF">ACFOKA_01395</name>
</gene>
<keyword evidence="7" id="KW-1185">Reference proteome</keyword>
<organism evidence="6 7">
    <name type="scientific">Kordiimonas pumila</name>
    <dbReference type="NCBI Taxonomy" id="2161677"/>
    <lineage>
        <taxon>Bacteria</taxon>
        <taxon>Pseudomonadati</taxon>
        <taxon>Pseudomonadota</taxon>
        <taxon>Alphaproteobacteria</taxon>
        <taxon>Kordiimonadales</taxon>
        <taxon>Kordiimonadaceae</taxon>
        <taxon>Kordiimonas</taxon>
    </lineage>
</organism>
<comment type="subunit">
    <text evidence="5">Homodimer.</text>
</comment>
<comment type="pathway">
    <text evidence="5">Carbohydrate biosynthesis; dTDP-L-rhamnose biosynthesis.</text>
</comment>
<dbReference type="EMBL" id="JBHRSL010000001">
    <property type="protein sequence ID" value="MFC3050552.1"/>
    <property type="molecule type" value="Genomic_DNA"/>
</dbReference>
<evidence type="ECO:0000256" key="2">
    <source>
        <dbReference type="ARBA" id="ARBA00001997"/>
    </source>
</evidence>
<dbReference type="InterPro" id="IPR011051">
    <property type="entry name" value="RmlC_Cupin_sf"/>
</dbReference>
<proteinExistence type="inferred from homology"/>
<name>A0ABV7D0F7_9PROT</name>
<dbReference type="Pfam" id="PF00908">
    <property type="entry name" value="dTDP_sugar_isom"/>
    <property type="match status" value="1"/>
</dbReference>
<comment type="similarity">
    <text evidence="5">Belongs to the dTDP-4-dehydrorhamnose 3,5-epimerase family.</text>
</comment>
<dbReference type="SUPFAM" id="SSF51182">
    <property type="entry name" value="RmlC-like cupins"/>
    <property type="match status" value="1"/>
</dbReference>
<dbReference type="RefSeq" id="WP_228073814.1">
    <property type="nucleotide sequence ID" value="NZ_CP061205.1"/>
</dbReference>
<evidence type="ECO:0000256" key="5">
    <source>
        <dbReference type="RuleBase" id="RU364069"/>
    </source>
</evidence>
<reference evidence="7" key="1">
    <citation type="journal article" date="2019" name="Int. J. Syst. Evol. Microbiol.">
        <title>The Global Catalogue of Microorganisms (GCM) 10K type strain sequencing project: providing services to taxonomists for standard genome sequencing and annotation.</title>
        <authorList>
            <consortium name="The Broad Institute Genomics Platform"/>
            <consortium name="The Broad Institute Genome Sequencing Center for Infectious Disease"/>
            <person name="Wu L."/>
            <person name="Ma J."/>
        </authorList>
    </citation>
    <scope>NUCLEOTIDE SEQUENCE [LARGE SCALE GENOMIC DNA]</scope>
    <source>
        <strain evidence="7">KCTC 62164</strain>
    </source>
</reference>
<evidence type="ECO:0000313" key="6">
    <source>
        <dbReference type="EMBL" id="MFC3050552.1"/>
    </source>
</evidence>
<evidence type="ECO:0000256" key="4">
    <source>
        <dbReference type="ARBA" id="ARBA00019595"/>
    </source>
</evidence>
<comment type="catalytic activity">
    <reaction evidence="1 5">
        <text>dTDP-4-dehydro-6-deoxy-alpha-D-glucose = dTDP-4-dehydro-beta-L-rhamnose</text>
        <dbReference type="Rhea" id="RHEA:16969"/>
        <dbReference type="ChEBI" id="CHEBI:57649"/>
        <dbReference type="ChEBI" id="CHEBI:62830"/>
        <dbReference type="EC" id="5.1.3.13"/>
    </reaction>
</comment>
<comment type="function">
    <text evidence="2 5">Catalyzes the epimerization of the C3' and C5'positions of dTDP-6-deoxy-D-xylo-4-hexulose, forming dTDP-6-deoxy-L-lyxo-4-hexulose.</text>
</comment>
<dbReference type="NCBIfam" id="TIGR01221">
    <property type="entry name" value="rmlC"/>
    <property type="match status" value="1"/>
</dbReference>
<accession>A0ABV7D0F7</accession>
<dbReference type="Proteomes" id="UP001595444">
    <property type="component" value="Unassembled WGS sequence"/>
</dbReference>
<dbReference type="CDD" id="cd00438">
    <property type="entry name" value="cupin_RmlC"/>
    <property type="match status" value="1"/>
</dbReference>
<comment type="caution">
    <text evidence="6">The sequence shown here is derived from an EMBL/GenBank/DDBJ whole genome shotgun (WGS) entry which is preliminary data.</text>
</comment>
<dbReference type="InterPro" id="IPR000888">
    <property type="entry name" value="RmlC-like"/>
</dbReference>
<evidence type="ECO:0000256" key="3">
    <source>
        <dbReference type="ARBA" id="ARBA00012098"/>
    </source>
</evidence>
<sequence length="190" mass="21144">MGMKFEKLGGTDVCVISRNSFSDARGSFTRVYCEAEFAEAGLPTHFPHINFSDNVAPFTLRGMHFQYPPHEEGKMIFCVAGRIFDVAVDVRPESSTYKQWVGLELDADNKQSLYVPAGFAHGFLTLEPHTRVIYMATEPYKGGAEGGLRYDDPAIAIKWPAQPVTVSDKDLVWPCFDAAAHHAAKWGKQK</sequence>